<name>A0A7X1TRL4_9DEIO</name>
<keyword evidence="3" id="KW-1185">Reference proteome</keyword>
<comment type="caution">
    <text evidence="2">The sequence shown here is derived from an EMBL/GenBank/DDBJ whole genome shotgun (WGS) entry which is preliminary data.</text>
</comment>
<dbReference type="PANTHER" id="PTHR38590">
    <property type="entry name" value="BLL0828 PROTEIN"/>
    <property type="match status" value="1"/>
</dbReference>
<evidence type="ECO:0000313" key="3">
    <source>
        <dbReference type="Proteomes" id="UP000484842"/>
    </source>
</evidence>
<dbReference type="SUPFAM" id="SSF52980">
    <property type="entry name" value="Restriction endonuclease-like"/>
    <property type="match status" value="1"/>
</dbReference>
<gene>
    <name evidence="2" type="ORF">F8S09_07095</name>
</gene>
<dbReference type="EMBL" id="WBSL01000002">
    <property type="protein sequence ID" value="MPY66462.1"/>
    <property type="molecule type" value="Genomic_DNA"/>
</dbReference>
<accession>A0A7X1TRL4</accession>
<evidence type="ECO:0000313" key="2">
    <source>
        <dbReference type="EMBL" id="MPY66462.1"/>
    </source>
</evidence>
<dbReference type="Pfam" id="PF04480">
    <property type="entry name" value="DUF559"/>
    <property type="match status" value="1"/>
</dbReference>
<dbReference type="InterPro" id="IPR007569">
    <property type="entry name" value="DUF559"/>
</dbReference>
<evidence type="ECO:0000259" key="1">
    <source>
        <dbReference type="Pfam" id="PF04480"/>
    </source>
</evidence>
<organism evidence="2 3">
    <name type="scientific">Deinococcus terrestris</name>
    <dbReference type="NCBI Taxonomy" id="2651870"/>
    <lineage>
        <taxon>Bacteria</taxon>
        <taxon>Thermotogati</taxon>
        <taxon>Deinococcota</taxon>
        <taxon>Deinococci</taxon>
        <taxon>Deinococcales</taxon>
        <taxon>Deinococcaceae</taxon>
        <taxon>Deinococcus</taxon>
    </lineage>
</organism>
<dbReference type="CDD" id="cd01038">
    <property type="entry name" value="Endonuclease_DUF559"/>
    <property type="match status" value="1"/>
</dbReference>
<dbReference type="GO" id="GO:0004519">
    <property type="term" value="F:endonuclease activity"/>
    <property type="evidence" value="ECO:0007669"/>
    <property type="project" value="UniProtKB-KW"/>
</dbReference>
<dbReference type="InterPro" id="IPR011335">
    <property type="entry name" value="Restrct_endonuc-II-like"/>
</dbReference>
<dbReference type="AlphaFoldDB" id="A0A7X1TRL4"/>
<sequence length="143" mass="16533">MRLNLLAGRALLDTPHPSPLPQGEREQVGLGVDRFPRDVTKSRARELRRRSTPEERLLWSRLRNRQLGAVFRRQQPLGFYFADFACLEHKLIVELDGSQHTNSAYDAVRDADLRARGFRVLRFWNNEVRDNLDGVLERIAGAL</sequence>
<dbReference type="PANTHER" id="PTHR38590:SF1">
    <property type="entry name" value="BLL0828 PROTEIN"/>
    <property type="match status" value="1"/>
</dbReference>
<reference evidence="2 3" key="1">
    <citation type="submission" date="2019-10" db="EMBL/GenBank/DDBJ databases">
        <title>Deinococcus sp. isolated from soil.</title>
        <authorList>
            <person name="Li Y."/>
            <person name="Wang J."/>
        </authorList>
    </citation>
    <scope>NUCLEOTIDE SEQUENCE [LARGE SCALE GENOMIC DNA]</scope>
    <source>
        <strain evidence="2 3">SDU3-2</strain>
    </source>
</reference>
<dbReference type="Proteomes" id="UP000484842">
    <property type="component" value="Unassembled WGS sequence"/>
</dbReference>
<keyword evidence="2" id="KW-0540">Nuclease</keyword>
<feature type="domain" description="DUF559" evidence="1">
    <location>
        <begin position="40"/>
        <end position="141"/>
    </location>
</feature>
<dbReference type="Gene3D" id="3.40.960.10">
    <property type="entry name" value="VSR Endonuclease"/>
    <property type="match status" value="1"/>
</dbReference>
<keyword evidence="2" id="KW-0255">Endonuclease</keyword>
<keyword evidence="2" id="KW-0378">Hydrolase</keyword>
<proteinExistence type="predicted"/>
<dbReference type="InterPro" id="IPR047216">
    <property type="entry name" value="Endonuclease_DUF559_bact"/>
</dbReference>
<protein>
    <submittedName>
        <fullName evidence="2">Endonuclease domain-containing protein</fullName>
    </submittedName>
</protein>